<sequence>MKINGIAKTWRFPESSERQLSRSMEQFTGAIVARMQESLNPMKWDADEGQIEQVERSLLDYAEDLLQSMFAALPALAFTIYKFNAKQWIKIAKSAGGSKNQAVMLLVLIGANMGESWYAPQYDLWEAQTKTSLRKFAANIITDFTGKLRDAAANGYEAERVYEETNQRYKVYSSWARNRASGIVTTWNSRMMRQRLKDAQVTHYFWRGMMDLREREKHVKWEGKRIPVNSNHIFPGEEYGCRCWVVPDFNQIGD</sequence>
<reference evidence="2 3" key="1">
    <citation type="submission" date="2017-09" db="EMBL/GenBank/DDBJ databases">
        <title>Complete genome sequence analysis of the novel Escherichia coli phage SRT8.</title>
        <authorList>
            <person name="Fan X."/>
            <person name="Zhao K."/>
            <person name="Song S."/>
            <person name="Zhao Z."/>
        </authorList>
    </citation>
    <scope>NUCLEOTIDE SEQUENCE [LARGE SCALE GENOMIC DNA]</scope>
</reference>
<dbReference type="KEGG" id="vg:40091894"/>
<evidence type="ECO:0000313" key="2">
    <source>
        <dbReference type="EMBL" id="ATN93807.1"/>
    </source>
</evidence>
<dbReference type="InterPro" id="IPR006528">
    <property type="entry name" value="Phage_head_morphogenesis_dom"/>
</dbReference>
<organism evidence="2 3">
    <name type="scientific">Escherichia phage SRT8</name>
    <dbReference type="NCBI Taxonomy" id="2496545"/>
    <lineage>
        <taxon>Viruses</taxon>
        <taxon>Duplodnaviria</taxon>
        <taxon>Heunggongvirae</taxon>
        <taxon>Uroviricota</taxon>
        <taxon>Caudoviricetes</taxon>
        <taxon>Drexlerviridae</taxon>
        <taxon>Tunavirinae</taxon>
        <taxon>Sertoctavirus</taxon>
        <taxon>Sertoctavirus SRT8</taxon>
    </lineage>
</organism>
<dbReference type="Pfam" id="PF04233">
    <property type="entry name" value="Phage_Mu_F"/>
    <property type="match status" value="1"/>
</dbReference>
<feature type="domain" description="Phage head morphogenesis" evidence="1">
    <location>
        <begin position="147"/>
        <end position="245"/>
    </location>
</feature>
<evidence type="ECO:0000313" key="3">
    <source>
        <dbReference type="Proteomes" id="UP000228763"/>
    </source>
</evidence>
<name>A0A2D1GP59_9CAUD</name>
<protein>
    <recommendedName>
        <fullName evidence="1">Phage head morphogenesis domain-containing protein</fullName>
    </recommendedName>
</protein>
<accession>A0A2D1GP59</accession>
<dbReference type="EMBL" id="MF996376">
    <property type="protein sequence ID" value="ATN93807.1"/>
    <property type="molecule type" value="Genomic_DNA"/>
</dbReference>
<proteinExistence type="predicted"/>
<keyword evidence="3" id="KW-1185">Reference proteome</keyword>
<dbReference type="Proteomes" id="UP000228763">
    <property type="component" value="Segment"/>
</dbReference>
<evidence type="ECO:0000259" key="1">
    <source>
        <dbReference type="Pfam" id="PF04233"/>
    </source>
</evidence>
<dbReference type="RefSeq" id="YP_009615432.1">
    <property type="nucleotide sequence ID" value="NC_042043.1"/>
</dbReference>
<dbReference type="GeneID" id="40091894"/>